<dbReference type="Pfam" id="PF02825">
    <property type="entry name" value="WWE"/>
    <property type="match status" value="2"/>
</dbReference>
<keyword evidence="7" id="KW-1185">Reference proteome</keyword>
<feature type="compositionally biased region" description="Acidic residues" evidence="4">
    <location>
        <begin position="15"/>
        <end position="26"/>
    </location>
</feature>
<reference evidence="6" key="2">
    <citation type="submission" date="2025-08" db="UniProtKB">
        <authorList>
            <consortium name="Ensembl"/>
        </authorList>
    </citation>
    <scope>IDENTIFICATION</scope>
</reference>
<dbReference type="GO" id="GO:0003950">
    <property type="term" value="F:NAD+ poly-ADP-ribosyltransferase activity"/>
    <property type="evidence" value="ECO:0007669"/>
    <property type="project" value="TreeGrafter"/>
</dbReference>
<dbReference type="Ensembl" id="ENSHHUT00000025827.1">
    <property type="protein sequence ID" value="ENSHHUP00000024882.1"/>
    <property type="gene ID" value="ENSHHUG00000015658.1"/>
</dbReference>
<organism evidence="6 7">
    <name type="scientific">Hucho hucho</name>
    <name type="common">huchen</name>
    <dbReference type="NCBI Taxonomy" id="62062"/>
    <lineage>
        <taxon>Eukaryota</taxon>
        <taxon>Metazoa</taxon>
        <taxon>Chordata</taxon>
        <taxon>Craniata</taxon>
        <taxon>Vertebrata</taxon>
        <taxon>Euteleostomi</taxon>
        <taxon>Actinopterygii</taxon>
        <taxon>Neopterygii</taxon>
        <taxon>Teleostei</taxon>
        <taxon>Protacanthopterygii</taxon>
        <taxon>Salmoniformes</taxon>
        <taxon>Salmonidae</taxon>
        <taxon>Salmoninae</taxon>
        <taxon>Hucho</taxon>
    </lineage>
</organism>
<dbReference type="InterPro" id="IPR037197">
    <property type="entry name" value="WWE_dom_sf"/>
</dbReference>
<proteinExistence type="inferred from homology"/>
<evidence type="ECO:0000259" key="5">
    <source>
        <dbReference type="PROSITE" id="PS50918"/>
    </source>
</evidence>
<dbReference type="GeneTree" id="ENSGT01000000214676"/>
<keyword evidence="2" id="KW-0539">Nucleus</keyword>
<evidence type="ECO:0000256" key="1">
    <source>
        <dbReference type="ARBA" id="ARBA00004123"/>
    </source>
</evidence>
<feature type="region of interest" description="Disordered" evidence="4">
    <location>
        <begin position="15"/>
        <end position="36"/>
    </location>
</feature>
<name>A0A4W5LGG2_9TELE</name>
<reference evidence="7" key="1">
    <citation type="submission" date="2018-06" db="EMBL/GenBank/DDBJ databases">
        <title>Genome assembly of Danube salmon.</title>
        <authorList>
            <person name="Macqueen D.J."/>
            <person name="Gundappa M.K."/>
        </authorList>
    </citation>
    <scope>NUCLEOTIDE SEQUENCE [LARGE SCALE GENOMIC DNA]</scope>
</reference>
<comment type="subcellular location">
    <subcellularLocation>
        <location evidence="1">Nucleus</location>
    </subcellularLocation>
</comment>
<reference evidence="6" key="3">
    <citation type="submission" date="2025-09" db="UniProtKB">
        <authorList>
            <consortium name="Ensembl"/>
        </authorList>
    </citation>
    <scope>IDENTIFICATION</scope>
</reference>
<dbReference type="Proteomes" id="UP000314982">
    <property type="component" value="Unassembled WGS sequence"/>
</dbReference>
<accession>A0A4W5LGG2</accession>
<dbReference type="PANTHER" id="PTHR45740:SF14">
    <property type="entry name" value="NOVEL PROTEIN"/>
    <property type="match status" value="1"/>
</dbReference>
<dbReference type="AlphaFoldDB" id="A0A4W5LGG2"/>
<protein>
    <recommendedName>
        <fullName evidence="5">WWE domain-containing protein</fullName>
    </recommendedName>
</protein>
<dbReference type="GO" id="GO:1990404">
    <property type="term" value="F:NAD+-protein mono-ADP-ribosyltransferase activity"/>
    <property type="evidence" value="ECO:0007669"/>
    <property type="project" value="TreeGrafter"/>
</dbReference>
<dbReference type="GO" id="GO:0005634">
    <property type="term" value="C:nucleus"/>
    <property type="evidence" value="ECO:0007669"/>
    <property type="project" value="UniProtKB-SubCell"/>
</dbReference>
<dbReference type="SUPFAM" id="SSF117839">
    <property type="entry name" value="WWE domain"/>
    <property type="match status" value="2"/>
</dbReference>
<dbReference type="PROSITE" id="PS50918">
    <property type="entry name" value="WWE"/>
    <property type="match status" value="2"/>
</dbReference>
<evidence type="ECO:0000256" key="2">
    <source>
        <dbReference type="ARBA" id="ARBA00023242"/>
    </source>
</evidence>
<dbReference type="InterPro" id="IPR051712">
    <property type="entry name" value="ARTD-AVP"/>
</dbReference>
<sequence length="261" mass="29490">MSLRGFGYSYLEYVEEEDEDEDEEENYGQSTPSQSASARGSHFVWQLYEGQRWLSVDNDHVIETHYCQPGAKGMNIYPSHMGVAIAPSAPTVIASPPPSAGYTWEFMGEEGVWIEYQTPSCSLDSAGIERLYQQNPKGQIRFKAGRYSYTLDFSGMCQTNVHIGTKRTVRRTQCEAQQTSSGGMGLQSRWQFQDVDGSWKDFAKRSGTCSVSSQDIEAQYQQNPNGTMNFTTRSFSYQLDFSALTQRNLSTQTTRSVRRLN</sequence>
<comment type="similarity">
    <text evidence="3">Belongs to the ARTD/PARP family.</text>
</comment>
<dbReference type="InterPro" id="IPR004170">
    <property type="entry name" value="WWE_dom"/>
</dbReference>
<evidence type="ECO:0000313" key="7">
    <source>
        <dbReference type="Proteomes" id="UP000314982"/>
    </source>
</evidence>
<feature type="domain" description="WWE" evidence="5">
    <location>
        <begin position="176"/>
        <end position="259"/>
    </location>
</feature>
<dbReference type="PANTHER" id="PTHR45740">
    <property type="entry name" value="POLY [ADP-RIBOSE] POLYMERASE"/>
    <property type="match status" value="1"/>
</dbReference>
<dbReference type="Gene3D" id="3.30.720.50">
    <property type="match status" value="2"/>
</dbReference>
<feature type="compositionally biased region" description="Polar residues" evidence="4">
    <location>
        <begin position="27"/>
        <end position="36"/>
    </location>
</feature>
<evidence type="ECO:0000256" key="4">
    <source>
        <dbReference type="SAM" id="MobiDB-lite"/>
    </source>
</evidence>
<feature type="domain" description="WWE" evidence="5">
    <location>
        <begin position="90"/>
        <end position="171"/>
    </location>
</feature>
<evidence type="ECO:0000256" key="3">
    <source>
        <dbReference type="ARBA" id="ARBA00024347"/>
    </source>
</evidence>
<evidence type="ECO:0000313" key="6">
    <source>
        <dbReference type="Ensembl" id="ENSHHUP00000024882.1"/>
    </source>
</evidence>